<proteinExistence type="predicted"/>
<gene>
    <name evidence="1" type="ORF">BN9_125290</name>
</gene>
<dbReference type="EMBL" id="CAIX01000591">
    <property type="protein sequence ID" value="CCI11192.1"/>
    <property type="molecule type" value="Genomic_DNA"/>
</dbReference>
<comment type="caution">
    <text evidence="1">The sequence shown here is derived from an EMBL/GenBank/DDBJ whole genome shotgun (WGS) entry which is preliminary data.</text>
</comment>
<accession>A0A024FW99</accession>
<evidence type="ECO:0000313" key="2">
    <source>
        <dbReference type="Proteomes" id="UP000053237"/>
    </source>
</evidence>
<dbReference type="Proteomes" id="UP000053237">
    <property type="component" value="Unassembled WGS sequence"/>
</dbReference>
<evidence type="ECO:0000313" key="1">
    <source>
        <dbReference type="EMBL" id="CCI11192.1"/>
    </source>
</evidence>
<name>A0A024FW99_9STRA</name>
<reference evidence="1 2" key="1">
    <citation type="submission" date="2012-05" db="EMBL/GenBank/DDBJ databases">
        <title>Recombination and specialization in a pathogen metapopulation.</title>
        <authorList>
            <person name="Gardiner A."/>
            <person name="Kemen E."/>
            <person name="Schultz-Larsen T."/>
            <person name="MacLean D."/>
            <person name="Van Oosterhout C."/>
            <person name="Jones J.D.G."/>
        </authorList>
    </citation>
    <scope>NUCLEOTIDE SEQUENCE [LARGE SCALE GENOMIC DNA]</scope>
    <source>
        <strain evidence="1 2">Ac Nc2</strain>
    </source>
</reference>
<organism evidence="1 2">
    <name type="scientific">Albugo candida</name>
    <dbReference type="NCBI Taxonomy" id="65357"/>
    <lineage>
        <taxon>Eukaryota</taxon>
        <taxon>Sar</taxon>
        <taxon>Stramenopiles</taxon>
        <taxon>Oomycota</taxon>
        <taxon>Peronosporomycetes</taxon>
        <taxon>Albuginales</taxon>
        <taxon>Albuginaceae</taxon>
        <taxon>Albugo</taxon>
    </lineage>
</organism>
<keyword evidence="2" id="KW-1185">Reference proteome</keyword>
<sequence length="262" mass="28712">MDKPGNASVKVGQTATVVAEALSGAMPVVIGVLGITSTTIAINVTAGVSVGQTVVAMDLCQISFSTFTFLSFGEVKHPSKDGHERRFSESDRFIGIRVRSRCRGCNAVNGTVQTMRHALLSTHQQPKALVEEQPQTQFVHLKALYRQQMRLDRIRAYLKAQRAHGNKGFGSMIPTASSFAKTIAKSLFGNAACLERIRVLYGFVSAFRNTLSIPITQTGTNKFGVRQMHSVVEHLALIRAHLDVELLQCLDLGLWLEIMESL</sequence>
<dbReference type="AlphaFoldDB" id="A0A024FW99"/>
<dbReference type="InParanoid" id="A0A024FW99"/>
<protein>
    <submittedName>
        <fullName evidence="1">Uncharacterized protein</fullName>
    </submittedName>
</protein>